<dbReference type="EMBL" id="QNUK01000061">
    <property type="protein sequence ID" value="KAF5904222.1"/>
    <property type="molecule type" value="Genomic_DNA"/>
</dbReference>
<dbReference type="PANTHER" id="PTHR45784:SF3">
    <property type="entry name" value="C-TYPE LECTIN DOMAIN FAMILY 4 MEMBER K-LIKE-RELATED"/>
    <property type="match status" value="1"/>
</dbReference>
<dbReference type="SUPFAM" id="SSF56436">
    <property type="entry name" value="C-type lectin-like"/>
    <property type="match status" value="2"/>
</dbReference>
<dbReference type="PROSITE" id="PS00615">
    <property type="entry name" value="C_TYPE_LECTIN_1"/>
    <property type="match status" value="1"/>
</dbReference>
<feature type="non-terminal residue" evidence="4">
    <location>
        <position position="307"/>
    </location>
</feature>
<dbReference type="OrthoDB" id="6369810at2759"/>
<dbReference type="InterPro" id="IPR001304">
    <property type="entry name" value="C-type_lectin-like"/>
</dbReference>
<dbReference type="PROSITE" id="PS50041">
    <property type="entry name" value="C_TYPE_LECTIN_2"/>
    <property type="match status" value="2"/>
</dbReference>
<dbReference type="InterPro" id="IPR016186">
    <property type="entry name" value="C-type_lectin-like/link_sf"/>
</dbReference>
<dbReference type="Gene3D" id="3.10.100.10">
    <property type="entry name" value="Mannose-Binding Protein A, subunit A"/>
    <property type="match status" value="2"/>
</dbReference>
<protein>
    <submittedName>
        <fullName evidence="4">Putative C-type lectin domain family 20 member A isoform X1</fullName>
    </submittedName>
</protein>
<dbReference type="PANTHER" id="PTHR45784">
    <property type="entry name" value="C-TYPE LECTIN DOMAIN FAMILY 20 MEMBER A-RELATED"/>
    <property type="match status" value="1"/>
</dbReference>
<keyword evidence="2" id="KW-0472">Membrane</keyword>
<proteinExistence type="predicted"/>
<keyword evidence="2" id="KW-1133">Transmembrane helix</keyword>
<organism evidence="4 5">
    <name type="scientific">Clarias magur</name>
    <name type="common">Asian catfish</name>
    <name type="synonym">Macropteronotus magur</name>
    <dbReference type="NCBI Taxonomy" id="1594786"/>
    <lineage>
        <taxon>Eukaryota</taxon>
        <taxon>Metazoa</taxon>
        <taxon>Chordata</taxon>
        <taxon>Craniata</taxon>
        <taxon>Vertebrata</taxon>
        <taxon>Euteleostomi</taxon>
        <taxon>Actinopterygii</taxon>
        <taxon>Neopterygii</taxon>
        <taxon>Teleostei</taxon>
        <taxon>Ostariophysi</taxon>
        <taxon>Siluriformes</taxon>
        <taxon>Clariidae</taxon>
        <taxon>Clarias</taxon>
    </lineage>
</organism>
<comment type="caution">
    <text evidence="4">The sequence shown here is derived from an EMBL/GenBank/DDBJ whole genome shotgun (WGS) entry which is preliminary data.</text>
</comment>
<feature type="domain" description="C-type lectin" evidence="3">
    <location>
        <begin position="55"/>
        <end position="165"/>
    </location>
</feature>
<feature type="non-terminal residue" evidence="4">
    <location>
        <position position="1"/>
    </location>
</feature>
<dbReference type="InterPro" id="IPR016187">
    <property type="entry name" value="CTDL_fold"/>
</dbReference>
<keyword evidence="2" id="KW-0812">Transmembrane</keyword>
<evidence type="ECO:0000256" key="2">
    <source>
        <dbReference type="SAM" id="Phobius"/>
    </source>
</evidence>
<dbReference type="AlphaFoldDB" id="A0A8J4US60"/>
<dbReference type="SMART" id="SM00034">
    <property type="entry name" value="CLECT"/>
    <property type="match status" value="2"/>
</dbReference>
<feature type="domain" description="C-type lectin" evidence="3">
    <location>
        <begin position="170"/>
        <end position="276"/>
    </location>
</feature>
<reference evidence="4" key="1">
    <citation type="submission" date="2020-07" db="EMBL/GenBank/DDBJ databases">
        <title>Clarias magur genome sequencing, assembly and annotation.</title>
        <authorList>
            <person name="Kushwaha B."/>
            <person name="Kumar R."/>
            <person name="Das P."/>
            <person name="Joshi C.G."/>
            <person name="Kumar D."/>
            <person name="Nagpure N.S."/>
            <person name="Pandey M."/>
            <person name="Agarwal S."/>
            <person name="Srivastava S."/>
            <person name="Singh M."/>
            <person name="Sahoo L."/>
            <person name="Jayasankar P."/>
            <person name="Meher P.K."/>
            <person name="Koringa P.G."/>
            <person name="Iquebal M.A."/>
            <person name="Das S.P."/>
            <person name="Bit A."/>
            <person name="Patnaik S."/>
            <person name="Patel N."/>
            <person name="Shah T.M."/>
            <person name="Hinsu A."/>
            <person name="Jena J.K."/>
        </authorList>
    </citation>
    <scope>NUCLEOTIDE SEQUENCE</scope>
    <source>
        <strain evidence="4">CIFAMagur01</strain>
        <tissue evidence="4">Testis</tissue>
    </source>
</reference>
<dbReference type="Pfam" id="PF00059">
    <property type="entry name" value="Lectin_C"/>
    <property type="match status" value="2"/>
</dbReference>
<gene>
    <name evidence="4" type="ORF">DAT39_006092</name>
</gene>
<keyword evidence="5" id="KW-1185">Reference proteome</keyword>
<evidence type="ECO:0000259" key="3">
    <source>
        <dbReference type="PROSITE" id="PS50041"/>
    </source>
</evidence>
<evidence type="ECO:0000313" key="4">
    <source>
        <dbReference type="EMBL" id="KAF5904222.1"/>
    </source>
</evidence>
<feature type="transmembrane region" description="Helical" evidence="2">
    <location>
        <begin position="34"/>
        <end position="52"/>
    </location>
</feature>
<dbReference type="Proteomes" id="UP000727407">
    <property type="component" value="Unassembled WGS sequence"/>
</dbReference>
<sequence length="307" mass="35266">KVSIEEQLDVKSYNISGLPSSPFREFSMSVMKQHLFILLFFTGAVPLVLSVTRKYYLVQPGQNWIDAQTYCQANYTDLAIIESDDDMVQLLNEAKNQKYLSSAWIGLYSNINSWHWSLGYQPVGPMRNWEVGEPNNRGGRQNCAAISLLGWSDLACTELHPFICFDDRLSGNNRYIYVSNSTQWPDAQTYCRHYHTDLASSRDAAENSVLMGIINGITWFGMFKDGWKWVDNTNMSIISWMYGYPNNNYWNENCAYINNGKAYDGQCKNILPFFCYTDLKKTQTIRMKIKSTQDLNDPAINAAILEE</sequence>
<name>A0A8J4US60_CLAMG</name>
<keyword evidence="1" id="KW-1015">Disulfide bond</keyword>
<dbReference type="InterPro" id="IPR018378">
    <property type="entry name" value="C-type_lectin_CS"/>
</dbReference>
<evidence type="ECO:0000313" key="5">
    <source>
        <dbReference type="Proteomes" id="UP000727407"/>
    </source>
</evidence>
<evidence type="ECO:0000256" key="1">
    <source>
        <dbReference type="ARBA" id="ARBA00023157"/>
    </source>
</evidence>
<accession>A0A8J4US60</accession>